<dbReference type="EMBL" id="CAMPGE010010801">
    <property type="protein sequence ID" value="CAI2369648.1"/>
    <property type="molecule type" value="Genomic_DNA"/>
</dbReference>
<feature type="domain" description="Protein kinase" evidence="10">
    <location>
        <begin position="69"/>
        <end position="326"/>
    </location>
</feature>
<keyword evidence="4 7" id="KW-0547">Nucleotide-binding</keyword>
<evidence type="ECO:0000256" key="7">
    <source>
        <dbReference type="PROSITE-ProRule" id="PRU10141"/>
    </source>
</evidence>
<dbReference type="AlphaFoldDB" id="A0AAD1ULS3"/>
<dbReference type="GO" id="GO:0004674">
    <property type="term" value="F:protein serine/threonine kinase activity"/>
    <property type="evidence" value="ECO:0007669"/>
    <property type="project" value="UniProtKB-KW"/>
</dbReference>
<keyword evidence="1 8" id="KW-0723">Serine/threonine-protein kinase</keyword>
<keyword evidence="6 7" id="KW-0067">ATP-binding</keyword>
<keyword evidence="3" id="KW-0808">Transferase</keyword>
<evidence type="ECO:0000256" key="3">
    <source>
        <dbReference type="ARBA" id="ARBA00022679"/>
    </source>
</evidence>
<keyword evidence="2" id="KW-0597">Phosphoprotein</keyword>
<dbReference type="PROSITE" id="PS50011">
    <property type="entry name" value="PROTEIN_KINASE_DOM"/>
    <property type="match status" value="1"/>
</dbReference>
<dbReference type="FunFam" id="1.10.510.10:FF:000008">
    <property type="entry name" value="Non-specific serine/threonine protein kinase"/>
    <property type="match status" value="1"/>
</dbReference>
<dbReference type="Gene3D" id="1.10.510.10">
    <property type="entry name" value="Transferase(Phosphotransferase) domain 1"/>
    <property type="match status" value="1"/>
</dbReference>
<evidence type="ECO:0000313" key="12">
    <source>
        <dbReference type="EMBL" id="CAI2369648.1"/>
    </source>
</evidence>
<dbReference type="Gene3D" id="3.30.200.20">
    <property type="entry name" value="Phosphorylase Kinase, domain 1"/>
    <property type="match status" value="1"/>
</dbReference>
<keyword evidence="5" id="KW-0418">Kinase</keyword>
<dbReference type="PROSITE" id="PS00107">
    <property type="entry name" value="PROTEIN_KINASE_ATP"/>
    <property type="match status" value="1"/>
</dbReference>
<comment type="similarity">
    <text evidence="8">Belongs to the protein kinase superfamily.</text>
</comment>
<accession>A0AAD1ULS3</accession>
<evidence type="ECO:0000313" key="13">
    <source>
        <dbReference type="Proteomes" id="UP001295684"/>
    </source>
</evidence>
<dbReference type="InterPro" id="IPR045270">
    <property type="entry name" value="STKc_AGC"/>
</dbReference>
<evidence type="ECO:0000256" key="2">
    <source>
        <dbReference type="ARBA" id="ARBA00022553"/>
    </source>
</evidence>
<dbReference type="InterPro" id="IPR017892">
    <property type="entry name" value="Pkinase_C"/>
</dbReference>
<evidence type="ECO:0000259" key="10">
    <source>
        <dbReference type="PROSITE" id="PS50011"/>
    </source>
</evidence>
<feature type="binding site" evidence="7">
    <location>
        <position position="98"/>
    </location>
    <ligand>
        <name>ATP</name>
        <dbReference type="ChEBI" id="CHEBI:30616"/>
    </ligand>
</feature>
<dbReference type="FunFam" id="3.30.200.20:FF:000537">
    <property type="entry name" value="Non-specific serine/threonine protein kinase"/>
    <property type="match status" value="1"/>
</dbReference>
<evidence type="ECO:0000256" key="8">
    <source>
        <dbReference type="RuleBase" id="RU000304"/>
    </source>
</evidence>
<evidence type="ECO:0000256" key="4">
    <source>
        <dbReference type="ARBA" id="ARBA00022741"/>
    </source>
</evidence>
<dbReference type="InterPro" id="IPR000719">
    <property type="entry name" value="Prot_kinase_dom"/>
</dbReference>
<evidence type="ECO:0000256" key="9">
    <source>
        <dbReference type="SAM" id="MobiDB-lite"/>
    </source>
</evidence>
<evidence type="ECO:0000259" key="11">
    <source>
        <dbReference type="PROSITE" id="PS51285"/>
    </source>
</evidence>
<dbReference type="InterPro" id="IPR011009">
    <property type="entry name" value="Kinase-like_dom_sf"/>
</dbReference>
<feature type="domain" description="AGC-kinase C-terminal" evidence="11">
    <location>
        <begin position="327"/>
        <end position="399"/>
    </location>
</feature>
<evidence type="ECO:0000256" key="5">
    <source>
        <dbReference type="ARBA" id="ARBA00022777"/>
    </source>
</evidence>
<dbReference type="SMART" id="SM00133">
    <property type="entry name" value="S_TK_X"/>
    <property type="match status" value="1"/>
</dbReference>
<dbReference type="InterPro" id="IPR017441">
    <property type="entry name" value="Protein_kinase_ATP_BS"/>
</dbReference>
<dbReference type="GO" id="GO:0005524">
    <property type="term" value="F:ATP binding"/>
    <property type="evidence" value="ECO:0007669"/>
    <property type="project" value="UniProtKB-UniRule"/>
</dbReference>
<reference evidence="12" key="1">
    <citation type="submission" date="2023-07" db="EMBL/GenBank/DDBJ databases">
        <authorList>
            <consortium name="AG Swart"/>
            <person name="Singh M."/>
            <person name="Singh A."/>
            <person name="Seah K."/>
            <person name="Emmerich C."/>
        </authorList>
    </citation>
    <scope>NUCLEOTIDE SEQUENCE</scope>
    <source>
        <strain evidence="12">DP1</strain>
    </source>
</reference>
<evidence type="ECO:0000256" key="1">
    <source>
        <dbReference type="ARBA" id="ARBA00022527"/>
    </source>
</evidence>
<dbReference type="SMART" id="SM00220">
    <property type="entry name" value="S_TKc"/>
    <property type="match status" value="1"/>
</dbReference>
<comment type="caution">
    <text evidence="12">The sequence shown here is derived from an EMBL/GenBank/DDBJ whole genome shotgun (WGS) entry which is preliminary data.</text>
</comment>
<proteinExistence type="inferred from homology"/>
<keyword evidence="13" id="KW-1185">Reference proteome</keyword>
<evidence type="ECO:0000256" key="6">
    <source>
        <dbReference type="ARBA" id="ARBA00022840"/>
    </source>
</evidence>
<dbReference type="InterPro" id="IPR000961">
    <property type="entry name" value="AGC-kinase_C"/>
</dbReference>
<gene>
    <name evidence="12" type="ORF">ECRASSUSDP1_LOCUS10951</name>
</gene>
<feature type="region of interest" description="Disordered" evidence="9">
    <location>
        <begin position="1"/>
        <end position="40"/>
    </location>
</feature>
<protein>
    <submittedName>
        <fullName evidence="12">Uncharacterized protein</fullName>
    </submittedName>
</protein>
<dbReference type="CDD" id="cd05123">
    <property type="entry name" value="STKc_AGC"/>
    <property type="match status" value="1"/>
</dbReference>
<organism evidence="12 13">
    <name type="scientific">Euplotes crassus</name>
    <dbReference type="NCBI Taxonomy" id="5936"/>
    <lineage>
        <taxon>Eukaryota</taxon>
        <taxon>Sar</taxon>
        <taxon>Alveolata</taxon>
        <taxon>Ciliophora</taxon>
        <taxon>Intramacronucleata</taxon>
        <taxon>Spirotrichea</taxon>
        <taxon>Hypotrichia</taxon>
        <taxon>Euplotida</taxon>
        <taxon>Euplotidae</taxon>
        <taxon>Moneuplotes</taxon>
    </lineage>
</organism>
<dbReference type="PROSITE" id="PS51285">
    <property type="entry name" value="AGC_KINASE_CTER"/>
    <property type="match status" value="1"/>
</dbReference>
<dbReference type="PROSITE" id="PS00108">
    <property type="entry name" value="PROTEIN_KINASE_ST"/>
    <property type="match status" value="1"/>
</dbReference>
<dbReference type="InterPro" id="IPR008271">
    <property type="entry name" value="Ser/Thr_kinase_AS"/>
</dbReference>
<dbReference type="Pfam" id="PF00433">
    <property type="entry name" value="Pkinase_C"/>
    <property type="match status" value="1"/>
</dbReference>
<name>A0AAD1ULS3_EUPCR</name>
<sequence length="430" mass="49523">MGSCCVKPKEGNSGDILEENGGNKSPGKKDKKSLISSQGEASKVTRIDSLDMAPGEEELYSKSINLNHFDIVKVIGRGSFGKVYLVQKKDTEQFYAMKVLKKEAISSPSQRLHTIAERRILQEIDSDFIVKLHYAFQNPDKLYFVMDFLNGGEMFTHLRKNVKFSEKRARFYCAELIMALKCLHDNNILYRDLKPENIILGCDGHIKITDFGLSKMNINKEDDLTFTFCGTPEYLAPEIISQKGHDKSVDWWSLGVILFEMLTGKAPFAHKNKQKVLNDVLKAPIPPFKFSENANDLLRRLLIRDPRKRIGYGDRDAEEIMEHPFFECIDWEKLAERNVTPPYIPKVRKQDDLRHIDPMFKEEKVEDTPADKKLRLSEKEKNHFNEFTYSKDTVINSMEVDQNEDALSQILEEREDSFIPASSDELELNI</sequence>
<dbReference type="PANTHER" id="PTHR24351">
    <property type="entry name" value="RIBOSOMAL PROTEIN S6 KINASE"/>
    <property type="match status" value="1"/>
</dbReference>
<dbReference type="Pfam" id="PF00069">
    <property type="entry name" value="Pkinase"/>
    <property type="match status" value="1"/>
</dbReference>
<dbReference type="Proteomes" id="UP001295684">
    <property type="component" value="Unassembled WGS sequence"/>
</dbReference>
<dbReference type="SUPFAM" id="SSF56112">
    <property type="entry name" value="Protein kinase-like (PK-like)"/>
    <property type="match status" value="1"/>
</dbReference>